<feature type="transmembrane region" description="Helical" evidence="7">
    <location>
        <begin position="375"/>
        <end position="397"/>
    </location>
</feature>
<feature type="domain" description="Preflagellin peptidase C-terminal" evidence="9">
    <location>
        <begin position="353"/>
        <end position="392"/>
    </location>
</feature>
<evidence type="ECO:0000256" key="6">
    <source>
        <dbReference type="SAM" id="MobiDB-lite"/>
    </source>
</evidence>
<protein>
    <submittedName>
        <fullName evidence="10">Prepilin peptidase</fullName>
        <ecNumber evidence="10">3.4.23.43</ecNumber>
    </submittedName>
</protein>
<dbReference type="PANTHER" id="PTHR36506">
    <property type="entry name" value="PREFLAGELLIN PEPTIDASE"/>
    <property type="match status" value="1"/>
</dbReference>
<dbReference type="RefSeq" id="WP_310919756.1">
    <property type="nucleotide sequence ID" value="NZ_JAMQON010000003.1"/>
</dbReference>
<dbReference type="Gene3D" id="1.20.120.1220">
    <property type="match status" value="2"/>
</dbReference>
<feature type="region of interest" description="Disordered" evidence="6">
    <location>
        <begin position="218"/>
        <end position="333"/>
    </location>
</feature>
<dbReference type="Proteomes" id="UP001259659">
    <property type="component" value="Unassembled WGS sequence"/>
</dbReference>
<dbReference type="InterPro" id="IPR052218">
    <property type="entry name" value="Preflagellin_Peptidase"/>
</dbReference>
<dbReference type="Gene3D" id="6.10.250.3240">
    <property type="match status" value="1"/>
</dbReference>
<evidence type="ECO:0000256" key="1">
    <source>
        <dbReference type="ARBA" id="ARBA00004651"/>
    </source>
</evidence>
<dbReference type="EMBL" id="JAMQON010000003">
    <property type="protein sequence ID" value="MDS0260091.1"/>
    <property type="molecule type" value="Genomic_DNA"/>
</dbReference>
<evidence type="ECO:0000256" key="5">
    <source>
        <dbReference type="ARBA" id="ARBA00023136"/>
    </source>
</evidence>
<dbReference type="PANTHER" id="PTHR36506:SF1">
    <property type="entry name" value="PREFLAGELLIN PEPTIDASE"/>
    <property type="match status" value="1"/>
</dbReference>
<evidence type="ECO:0000313" key="11">
    <source>
        <dbReference type="Proteomes" id="UP001259659"/>
    </source>
</evidence>
<comment type="subcellular location">
    <subcellularLocation>
        <location evidence="1">Cell membrane</location>
        <topology evidence="1">Multi-pass membrane protein</topology>
    </subcellularLocation>
</comment>
<proteinExistence type="predicted"/>
<organism evidence="10 11">
    <name type="scientific">Haloarcula saliterrae</name>
    <dbReference type="NCBI Taxonomy" id="2950534"/>
    <lineage>
        <taxon>Archaea</taxon>
        <taxon>Methanobacteriati</taxon>
        <taxon>Methanobacteriota</taxon>
        <taxon>Stenosarchaea group</taxon>
        <taxon>Halobacteria</taxon>
        <taxon>Halobacteriales</taxon>
        <taxon>Haloarculaceae</taxon>
        <taxon>Haloarcula</taxon>
    </lineage>
</organism>
<feature type="transmembrane region" description="Helical" evidence="7">
    <location>
        <begin position="34"/>
        <end position="51"/>
    </location>
</feature>
<dbReference type="Pfam" id="PF01478">
    <property type="entry name" value="Peptidase_A24"/>
    <property type="match status" value="1"/>
</dbReference>
<keyword evidence="3 7" id="KW-0812">Transmembrane</keyword>
<name>A0ABU2FEE4_9EURY</name>
<keyword evidence="10" id="KW-0378">Hydrolase</keyword>
<dbReference type="GO" id="GO:0004190">
    <property type="term" value="F:aspartic-type endopeptidase activity"/>
    <property type="evidence" value="ECO:0007669"/>
    <property type="project" value="UniProtKB-EC"/>
</dbReference>
<feature type="transmembrane region" description="Helical" evidence="7">
    <location>
        <begin position="6"/>
        <end position="22"/>
    </location>
</feature>
<keyword evidence="2" id="KW-1003">Cell membrane</keyword>
<dbReference type="InterPro" id="IPR000045">
    <property type="entry name" value="Prepilin_IV_endopep_pep"/>
</dbReference>
<dbReference type="Pfam" id="PF06847">
    <property type="entry name" value="Arc_PepC_II"/>
    <property type="match status" value="1"/>
</dbReference>
<feature type="compositionally biased region" description="Basic and acidic residues" evidence="6">
    <location>
        <begin position="248"/>
        <end position="310"/>
    </location>
</feature>
<feature type="transmembrane region" description="Helical" evidence="7">
    <location>
        <begin position="102"/>
        <end position="123"/>
    </location>
</feature>
<feature type="transmembrane region" description="Helical" evidence="7">
    <location>
        <begin position="129"/>
        <end position="151"/>
    </location>
</feature>
<gene>
    <name evidence="10" type="ORF">NDI56_11870</name>
</gene>
<evidence type="ECO:0000256" key="4">
    <source>
        <dbReference type="ARBA" id="ARBA00022989"/>
    </source>
</evidence>
<evidence type="ECO:0000259" key="8">
    <source>
        <dbReference type="Pfam" id="PF01478"/>
    </source>
</evidence>
<feature type="domain" description="Prepilin type IV endopeptidase peptidase" evidence="8">
    <location>
        <begin position="13"/>
        <end position="125"/>
    </location>
</feature>
<sequence>MLGSIPDLLRLFAVPVFGWAAYRDIETRRVPNRTWVPLAVLAVVLLVWDTYAVVNGGAFGRPPDPAADPLFFVQVAISLGFVAPLAYGFWLIGGFGGADAKAFMLVSVLFPIYPTYYLTTAALPLEPSLIGVFSLTILSNTVLAGVVYPLGVAAGNLARGRFSWAMFLGKPVPVPEIPEQYGRLLECPDGFTRSGLDLDALRMYLEWRGATLAALRADPAAHRDPDSLPDEPNPPGDGSFVTEGGEPNDVRRGTSEPRSEGGEPNDARRGTSEPRSEGGEPNDARRGTSEPRSEGGEPNDVRRDSSEGRSDGGMPMPEGSADQFGTAGTADPWGAERFLDDIEGSAYGTDAETLREGLELVVDADEVWVSPGIPFLVPMFVGLVTALVYGDVLYALLSALGFA</sequence>
<keyword evidence="4 7" id="KW-1133">Transmembrane helix</keyword>
<keyword evidence="11" id="KW-1185">Reference proteome</keyword>
<evidence type="ECO:0000313" key="10">
    <source>
        <dbReference type="EMBL" id="MDS0260091.1"/>
    </source>
</evidence>
<evidence type="ECO:0000256" key="7">
    <source>
        <dbReference type="SAM" id="Phobius"/>
    </source>
</evidence>
<feature type="transmembrane region" description="Helical" evidence="7">
    <location>
        <begin position="71"/>
        <end position="90"/>
    </location>
</feature>
<comment type="caution">
    <text evidence="10">The sequence shown here is derived from an EMBL/GenBank/DDBJ whole genome shotgun (WGS) entry which is preliminary data.</text>
</comment>
<evidence type="ECO:0000256" key="2">
    <source>
        <dbReference type="ARBA" id="ARBA00022475"/>
    </source>
</evidence>
<dbReference type="InterPro" id="IPR009655">
    <property type="entry name" value="Preflagellin_peptidase_C"/>
</dbReference>
<evidence type="ECO:0000256" key="3">
    <source>
        <dbReference type="ARBA" id="ARBA00022692"/>
    </source>
</evidence>
<dbReference type="EC" id="3.4.23.43" evidence="10"/>
<accession>A0ABU2FEE4</accession>
<reference evidence="10 11" key="1">
    <citation type="submission" date="2022-06" db="EMBL/GenBank/DDBJ databases">
        <title>Haloarcula sp. a new haloarchaeum isolate from saline soil.</title>
        <authorList>
            <person name="Strakova D."/>
            <person name="Galisteo C."/>
            <person name="Sanchez-Porro C."/>
            <person name="Ventosa A."/>
        </authorList>
    </citation>
    <scope>NUCLEOTIDE SEQUENCE [LARGE SCALE GENOMIC DNA]</scope>
    <source>
        <strain evidence="10 11">S1CR25-12</strain>
    </source>
</reference>
<evidence type="ECO:0000259" key="9">
    <source>
        <dbReference type="Pfam" id="PF06847"/>
    </source>
</evidence>
<keyword evidence="5 7" id="KW-0472">Membrane</keyword>